<reference evidence="2 3" key="1">
    <citation type="submission" date="2013-01" db="EMBL/GenBank/DDBJ databases">
        <authorList>
            <person name="Harkins D.M."/>
            <person name="Durkin A.S."/>
            <person name="Brinkac L.M."/>
            <person name="Haft D.H."/>
            <person name="Selengut J.D."/>
            <person name="Sanka R."/>
            <person name="DePew J."/>
            <person name="Purushe J."/>
            <person name="Hospenthal D.R."/>
            <person name="Murray C.K."/>
            <person name="Pimentel G."/>
            <person name="Wasfy M."/>
            <person name="Parker T."/>
            <person name="Miller R.S."/>
            <person name="Vinetz J.M."/>
            <person name="Sutton G.G."/>
            <person name="Nierman W.C."/>
            <person name="Fouts D.E."/>
        </authorList>
    </citation>
    <scope>NUCLEOTIDE SEQUENCE [LARGE SCALE GENOMIC DNA]</scope>
    <source>
        <strain evidence="2 3">2006001854</strain>
    </source>
</reference>
<dbReference type="AlphaFoldDB" id="M6GR65"/>
<organism evidence="2 3">
    <name type="scientific">Leptospira interrogans str. 2006001854</name>
    <dbReference type="NCBI Taxonomy" id="1001590"/>
    <lineage>
        <taxon>Bacteria</taxon>
        <taxon>Pseudomonadati</taxon>
        <taxon>Spirochaetota</taxon>
        <taxon>Spirochaetia</taxon>
        <taxon>Leptospirales</taxon>
        <taxon>Leptospiraceae</taxon>
        <taxon>Leptospira</taxon>
    </lineage>
</organism>
<evidence type="ECO:0000313" key="2">
    <source>
        <dbReference type="EMBL" id="EMM81411.1"/>
    </source>
</evidence>
<evidence type="ECO:0000256" key="1">
    <source>
        <dbReference type="SAM" id="Phobius"/>
    </source>
</evidence>
<feature type="transmembrane region" description="Helical" evidence="1">
    <location>
        <begin position="20"/>
        <end position="37"/>
    </location>
</feature>
<name>M6GR65_LEPIR</name>
<dbReference type="EMBL" id="AFLW02000135">
    <property type="protein sequence ID" value="EMM81411.1"/>
    <property type="molecule type" value="Genomic_DNA"/>
</dbReference>
<keyword evidence="1" id="KW-0472">Membrane</keyword>
<dbReference type="Proteomes" id="UP000012128">
    <property type="component" value="Unassembled WGS sequence"/>
</dbReference>
<keyword evidence="1" id="KW-0812">Transmembrane</keyword>
<comment type="caution">
    <text evidence="2">The sequence shown here is derived from an EMBL/GenBank/DDBJ whole genome shotgun (WGS) entry which is preliminary data.</text>
</comment>
<sequence>MRVSITFSNETRLLGNRNSYFIFLSTVSIILFEQEMFT</sequence>
<proteinExistence type="predicted"/>
<gene>
    <name evidence="2" type="ORF">LEP1GSC037_5640</name>
</gene>
<protein>
    <submittedName>
        <fullName evidence="2">Uncharacterized protein</fullName>
    </submittedName>
</protein>
<keyword evidence="1" id="KW-1133">Transmembrane helix</keyword>
<evidence type="ECO:0000313" key="3">
    <source>
        <dbReference type="Proteomes" id="UP000012128"/>
    </source>
</evidence>
<accession>M6GR65</accession>